<proteinExistence type="predicted"/>
<gene>
    <name evidence="3" type="ORF">PoB_005859800</name>
</gene>
<reference evidence="3 4" key="1">
    <citation type="journal article" date="2021" name="Elife">
        <title>Chloroplast acquisition without the gene transfer in kleptoplastic sea slugs, Plakobranchus ocellatus.</title>
        <authorList>
            <person name="Maeda T."/>
            <person name="Takahashi S."/>
            <person name="Yoshida T."/>
            <person name="Shimamura S."/>
            <person name="Takaki Y."/>
            <person name="Nagai Y."/>
            <person name="Toyoda A."/>
            <person name="Suzuki Y."/>
            <person name="Arimoto A."/>
            <person name="Ishii H."/>
            <person name="Satoh N."/>
            <person name="Nishiyama T."/>
            <person name="Hasebe M."/>
            <person name="Maruyama T."/>
            <person name="Minagawa J."/>
            <person name="Obokata J."/>
            <person name="Shigenobu S."/>
        </authorList>
    </citation>
    <scope>NUCLEOTIDE SEQUENCE [LARGE SCALE GENOMIC DNA]</scope>
</reference>
<feature type="region of interest" description="Disordered" evidence="1">
    <location>
        <begin position="248"/>
        <end position="306"/>
    </location>
</feature>
<accession>A0AAV4CJF2</accession>
<keyword evidence="4" id="KW-1185">Reference proteome</keyword>
<name>A0AAV4CJF2_9GAST</name>
<comment type="caution">
    <text evidence="3">The sequence shown here is derived from an EMBL/GenBank/DDBJ whole genome shotgun (WGS) entry which is preliminary data.</text>
</comment>
<evidence type="ECO:0000256" key="1">
    <source>
        <dbReference type="SAM" id="MobiDB-lite"/>
    </source>
</evidence>
<feature type="domain" description="ISXO2-like transposase" evidence="2">
    <location>
        <begin position="30"/>
        <end position="179"/>
    </location>
</feature>
<dbReference type="Proteomes" id="UP000735302">
    <property type="component" value="Unassembled WGS sequence"/>
</dbReference>
<dbReference type="PANTHER" id="PTHR47163:SF2">
    <property type="entry name" value="SI:DKEY-17M8.2"/>
    <property type="match status" value="1"/>
</dbReference>
<dbReference type="Pfam" id="PF12762">
    <property type="entry name" value="DDE_Tnp_IS1595"/>
    <property type="match status" value="1"/>
</dbReference>
<dbReference type="AlphaFoldDB" id="A0AAV4CJF2"/>
<dbReference type="InterPro" id="IPR053164">
    <property type="entry name" value="IS1016-like_transposase"/>
</dbReference>
<sequence length="306" mass="34768">MAYGSTPVNWGNFVRDVFVEVVYLQFSNTVLHDEVEIDEALFGTKIKYNRGQPRGRRIWIFGLVERATNKLILVPVNSRDETTLVPIIKKFVAPGSRIFSDGWASYCHLNDYGYEHFTVIHKTNFKQIYVNTHTNAQVDAHTNRIEGAWAHAKQHLKKIYGTKASNFESHLCEILWRNWRSSSNILSEFFRDLQTFFPLTSPCTYSAQKPIFRDWVGSEEYADASLTVNADDCQAQPSLILEPEIESAAPEPVREPSAGPSSVPDQNQFEPSASPSVGLPNPNQSRQRKRRATIENLCCPPDYQAI</sequence>
<evidence type="ECO:0000313" key="3">
    <source>
        <dbReference type="EMBL" id="GFO32093.1"/>
    </source>
</evidence>
<dbReference type="PANTHER" id="PTHR47163">
    <property type="entry name" value="DDE_TNP_IS1595 DOMAIN-CONTAINING PROTEIN"/>
    <property type="match status" value="1"/>
</dbReference>
<feature type="compositionally biased region" description="Polar residues" evidence="1">
    <location>
        <begin position="259"/>
        <end position="285"/>
    </location>
</feature>
<protein>
    <recommendedName>
        <fullName evidence="2">ISXO2-like transposase domain-containing protein</fullName>
    </recommendedName>
</protein>
<dbReference type="InterPro" id="IPR024445">
    <property type="entry name" value="Tnp_ISXO2-like"/>
</dbReference>
<evidence type="ECO:0000259" key="2">
    <source>
        <dbReference type="SMART" id="SM01126"/>
    </source>
</evidence>
<dbReference type="SMART" id="SM01126">
    <property type="entry name" value="DDE_Tnp_IS1595"/>
    <property type="match status" value="1"/>
</dbReference>
<organism evidence="3 4">
    <name type="scientific">Plakobranchus ocellatus</name>
    <dbReference type="NCBI Taxonomy" id="259542"/>
    <lineage>
        <taxon>Eukaryota</taxon>
        <taxon>Metazoa</taxon>
        <taxon>Spiralia</taxon>
        <taxon>Lophotrochozoa</taxon>
        <taxon>Mollusca</taxon>
        <taxon>Gastropoda</taxon>
        <taxon>Heterobranchia</taxon>
        <taxon>Euthyneura</taxon>
        <taxon>Panpulmonata</taxon>
        <taxon>Sacoglossa</taxon>
        <taxon>Placobranchoidea</taxon>
        <taxon>Plakobranchidae</taxon>
        <taxon>Plakobranchus</taxon>
    </lineage>
</organism>
<dbReference type="EMBL" id="BLXT01006565">
    <property type="protein sequence ID" value="GFO32093.1"/>
    <property type="molecule type" value="Genomic_DNA"/>
</dbReference>
<evidence type="ECO:0000313" key="4">
    <source>
        <dbReference type="Proteomes" id="UP000735302"/>
    </source>
</evidence>